<evidence type="ECO:0000256" key="4">
    <source>
        <dbReference type="SAM" id="MobiDB-lite"/>
    </source>
</evidence>
<name>A0ABR3IE10_LOXSC</name>
<dbReference type="Pfam" id="PF04500">
    <property type="entry name" value="FLYWCH"/>
    <property type="match status" value="1"/>
</dbReference>
<protein>
    <recommendedName>
        <fullName evidence="9">MULE transposase domain-containing protein</fullName>
    </recommendedName>
</protein>
<accession>A0ABR3IE10</accession>
<feature type="region of interest" description="Disordered" evidence="4">
    <location>
        <begin position="62"/>
        <end position="84"/>
    </location>
</feature>
<gene>
    <name evidence="7" type="ORF">ABMA27_013086</name>
</gene>
<evidence type="ECO:0000256" key="1">
    <source>
        <dbReference type="ARBA" id="ARBA00022723"/>
    </source>
</evidence>
<feature type="domain" description="MULE transposase" evidence="6">
    <location>
        <begin position="193"/>
        <end position="290"/>
    </location>
</feature>
<evidence type="ECO:0000313" key="7">
    <source>
        <dbReference type="EMBL" id="KAL0894502.1"/>
    </source>
</evidence>
<evidence type="ECO:0000259" key="6">
    <source>
        <dbReference type="Pfam" id="PF10551"/>
    </source>
</evidence>
<dbReference type="Pfam" id="PF10551">
    <property type="entry name" value="MULE"/>
    <property type="match status" value="1"/>
</dbReference>
<dbReference type="InterPro" id="IPR018289">
    <property type="entry name" value="MULE_transposase_dom"/>
</dbReference>
<keyword evidence="1" id="KW-0479">Metal-binding</keyword>
<keyword evidence="2" id="KW-0863">Zinc-finger</keyword>
<keyword evidence="3" id="KW-0862">Zinc</keyword>
<dbReference type="EMBL" id="JBEUOH010000004">
    <property type="protein sequence ID" value="KAL0894502.1"/>
    <property type="molecule type" value="Genomic_DNA"/>
</dbReference>
<dbReference type="Proteomes" id="UP001549920">
    <property type="component" value="Unassembled WGS sequence"/>
</dbReference>
<organism evidence="7 8">
    <name type="scientific">Loxostege sticticalis</name>
    <name type="common">Beet webworm moth</name>
    <dbReference type="NCBI Taxonomy" id="481309"/>
    <lineage>
        <taxon>Eukaryota</taxon>
        <taxon>Metazoa</taxon>
        <taxon>Ecdysozoa</taxon>
        <taxon>Arthropoda</taxon>
        <taxon>Hexapoda</taxon>
        <taxon>Insecta</taxon>
        <taxon>Pterygota</taxon>
        <taxon>Neoptera</taxon>
        <taxon>Endopterygota</taxon>
        <taxon>Lepidoptera</taxon>
        <taxon>Glossata</taxon>
        <taxon>Ditrysia</taxon>
        <taxon>Pyraloidea</taxon>
        <taxon>Crambidae</taxon>
        <taxon>Pyraustinae</taxon>
        <taxon>Loxostege</taxon>
    </lineage>
</organism>
<comment type="caution">
    <text evidence="7">The sequence shown here is derived from an EMBL/GenBank/DDBJ whole genome shotgun (WGS) entry which is preliminary data.</text>
</comment>
<evidence type="ECO:0000256" key="3">
    <source>
        <dbReference type="ARBA" id="ARBA00022833"/>
    </source>
</evidence>
<proteinExistence type="predicted"/>
<dbReference type="InterPro" id="IPR007588">
    <property type="entry name" value="Znf_FLYWCH"/>
</dbReference>
<feature type="domain" description="FLYWCH-type" evidence="5">
    <location>
        <begin position="11"/>
        <end position="75"/>
    </location>
</feature>
<evidence type="ECO:0000313" key="8">
    <source>
        <dbReference type="Proteomes" id="UP001549920"/>
    </source>
</evidence>
<dbReference type="PANTHER" id="PTHR47160:SF10">
    <property type="entry name" value="MULE TRANSPOSASE DOMAIN-CONTAINING PROTEIN"/>
    <property type="match status" value="1"/>
</dbReference>
<keyword evidence="8" id="KW-1185">Reference proteome</keyword>
<evidence type="ECO:0000259" key="5">
    <source>
        <dbReference type="Pfam" id="PF04500"/>
    </source>
</evidence>
<reference evidence="7 8" key="1">
    <citation type="submission" date="2024-06" db="EMBL/GenBank/DDBJ databases">
        <title>A chromosome-level genome assembly of beet webworm, Loxostege sticticalis.</title>
        <authorList>
            <person name="Zhang Y."/>
        </authorList>
    </citation>
    <scope>NUCLEOTIDE SEQUENCE [LARGE SCALE GENOMIC DNA]</scope>
    <source>
        <strain evidence="7">AQ026</strain>
        <tissue evidence="7">Whole body</tissue>
    </source>
</reference>
<sequence>MSETKEECESVTSTKGRIKLYKNGFTYENCAKISDKYYWYCELRREKVNRCTASMSTTLKDGSHIVQKSSDDHNHGPNPSRKPVRDFIENMKKAAESEMKVCKIIQTSKASVPSSVVKCLPSTSALKQTIYRHRRKKDVVKEPNDIFFKINESLTSFDGENFVIKDCIFEENKRVILMSTLNLMTILSKSTYWILDGTFKVAPSLFTQLYTIHGNIFSDNTKTFPLCFCLSTNKDKRTYDVMFELIAQYGQEHNLIMAPKVCILDFEKASILSLRSNFENITLHGCLFHLGQIIYRQVQAQACAKKYASSMTFNKQVKCLLALSYLPEEEIPTYFNTLLRSLWFQENYISGTRNTQPKYAPSYWSCHNINQMKIPRTSNSAEAWHHKINIIIDKNHPGVYSLINTLMKESLANTGDIEAILSGAPSQRKKKNYSNKDERIDTILQHKEEYSEFKLLMLITSVLVVTTDVYTRGIRVPW</sequence>
<evidence type="ECO:0008006" key="9">
    <source>
        <dbReference type="Google" id="ProtNLM"/>
    </source>
</evidence>
<evidence type="ECO:0000256" key="2">
    <source>
        <dbReference type="ARBA" id="ARBA00022771"/>
    </source>
</evidence>
<dbReference type="Gene3D" id="2.20.25.240">
    <property type="match status" value="1"/>
</dbReference>
<dbReference type="PANTHER" id="PTHR47160">
    <property type="entry name" value="PUTATIVE-RELATED"/>
    <property type="match status" value="1"/>
</dbReference>